<dbReference type="SUPFAM" id="SSF51905">
    <property type="entry name" value="FAD/NAD(P)-binding domain"/>
    <property type="match status" value="1"/>
</dbReference>
<dbReference type="KEGG" id="pth:PTH_0598"/>
<evidence type="ECO:0000313" key="8">
    <source>
        <dbReference type="EMBL" id="BAF58779.1"/>
    </source>
</evidence>
<name>A5D4S0_PELTS</name>
<dbReference type="Pfam" id="PF26311">
    <property type="entry name" value="ETF-QO_FixC_C"/>
    <property type="match status" value="1"/>
</dbReference>
<evidence type="ECO:0000259" key="6">
    <source>
        <dbReference type="Pfam" id="PF21162"/>
    </source>
</evidence>
<dbReference type="PANTHER" id="PTHR43624:SF2">
    <property type="entry name" value="ELECTRON TRANSFER FLAVOPROTEIN-QUINONE OXIDOREDUCTASE YDIS-RELATED"/>
    <property type="match status" value="1"/>
</dbReference>
<evidence type="ECO:0000256" key="1">
    <source>
        <dbReference type="ARBA" id="ARBA00001974"/>
    </source>
</evidence>
<keyword evidence="5" id="KW-0560">Oxidoreductase</keyword>
<dbReference type="PRINTS" id="PR00420">
    <property type="entry name" value="RNGMNOXGNASE"/>
</dbReference>
<evidence type="ECO:0000256" key="3">
    <source>
        <dbReference type="ARBA" id="ARBA00022630"/>
    </source>
</evidence>
<dbReference type="GO" id="GO:0016491">
    <property type="term" value="F:oxidoreductase activity"/>
    <property type="evidence" value="ECO:0007669"/>
    <property type="project" value="UniProtKB-KW"/>
</dbReference>
<feature type="domain" description="ETF-QO/FixC ubiquinone-binding" evidence="6">
    <location>
        <begin position="183"/>
        <end position="281"/>
    </location>
</feature>
<protein>
    <submittedName>
        <fullName evidence="8">Dehydrogenases</fullName>
    </submittedName>
</protein>
<evidence type="ECO:0000259" key="7">
    <source>
        <dbReference type="Pfam" id="PF26311"/>
    </source>
</evidence>
<accession>A5D4S0</accession>
<dbReference type="AlphaFoldDB" id="A5D4S0"/>
<feature type="domain" description="FixC-like C-terminal" evidence="7">
    <location>
        <begin position="371"/>
        <end position="430"/>
    </location>
</feature>
<sequence length="433" mass="46030">MGGNEFDALIVGAGPAGATAALVLARRGCKVAVIERGEFPGAKNMFGGTLFGSVLNDIIPGFWKKAPVERFVGRRVISLLAEDSAVSLDFSPAAFKKAPYNGFTVQRARFDRWYAGEAVKAGALLINRTVVDDIIWKNGRVAGVKVRRPGGEIRAKVVIAADGALSLLARKAGLRGEPAPGQFSLGVKEVLQLPPEVLEERFGLGGDEGVSCEFLGLMGGLPGGAFLYTNRESLSVGVVVRVSLLKEKGKSIYGALEQFKRHPAVAPLLEGGRFLEYSAHLIPEAGPQMLSRLYTGGMLVAGDAAGLVLSGGVFLEGVNLAVASGRLAAETALQALEKGKFDAPAMAGYQAAMEESFVLKDLQRYKRASAMLLNERLYQFYPSFACRVLENWLKVDGTGHPKLAGVIRSVLGGGTGLRQAAKDAWQIGRALVW</sequence>
<dbReference type="HOGENOM" id="CLU_050977_0_0_9"/>
<comment type="similarity">
    <text evidence="2">Belongs to the ETF-QO/FixC family.</text>
</comment>
<keyword evidence="9" id="KW-1185">Reference proteome</keyword>
<proteinExistence type="inferred from homology"/>
<comment type="cofactor">
    <cofactor evidence="1">
        <name>FAD</name>
        <dbReference type="ChEBI" id="CHEBI:57692"/>
    </cofactor>
</comment>
<evidence type="ECO:0000256" key="5">
    <source>
        <dbReference type="ARBA" id="ARBA00023002"/>
    </source>
</evidence>
<dbReference type="SUPFAM" id="SSF54373">
    <property type="entry name" value="FAD-linked reductases, C-terminal domain"/>
    <property type="match status" value="1"/>
</dbReference>
<gene>
    <name evidence="8" type="primary">FixC</name>
    <name evidence="8" type="ordered locus">PTH_0598</name>
</gene>
<dbReference type="Proteomes" id="UP000006556">
    <property type="component" value="Chromosome"/>
</dbReference>
<dbReference type="Pfam" id="PF21162">
    <property type="entry name" value="ETFQO_UQ-bd"/>
    <property type="match status" value="1"/>
</dbReference>
<dbReference type="Gene3D" id="3.50.50.60">
    <property type="entry name" value="FAD/NAD(P)-binding domain"/>
    <property type="match status" value="1"/>
</dbReference>
<keyword evidence="3" id="KW-0285">Flavoprotein</keyword>
<evidence type="ECO:0000313" key="9">
    <source>
        <dbReference type="Proteomes" id="UP000006556"/>
    </source>
</evidence>
<evidence type="ECO:0000256" key="2">
    <source>
        <dbReference type="ARBA" id="ARBA00006796"/>
    </source>
</evidence>
<dbReference type="Pfam" id="PF12831">
    <property type="entry name" value="FAD_oxidored"/>
    <property type="match status" value="1"/>
</dbReference>
<dbReference type="eggNOG" id="COG0644">
    <property type="taxonomic scope" value="Bacteria"/>
</dbReference>
<dbReference type="InterPro" id="IPR039651">
    <property type="entry name" value="FixC-like"/>
</dbReference>
<organism evidence="8 9">
    <name type="scientific">Pelotomaculum thermopropionicum (strain DSM 13744 / JCM 10971 / SI)</name>
    <dbReference type="NCBI Taxonomy" id="370438"/>
    <lineage>
        <taxon>Bacteria</taxon>
        <taxon>Bacillati</taxon>
        <taxon>Bacillota</taxon>
        <taxon>Clostridia</taxon>
        <taxon>Eubacteriales</taxon>
        <taxon>Desulfotomaculaceae</taxon>
        <taxon>Pelotomaculum</taxon>
    </lineage>
</organism>
<reference evidence="9" key="1">
    <citation type="journal article" date="2008" name="Genome Res.">
        <title>The genome of Pelotomaculum thermopropionicum reveals niche-associated evolution in anaerobic microbiota.</title>
        <authorList>
            <person name="Kosaka T."/>
            <person name="Kato S."/>
            <person name="Shimoyama T."/>
            <person name="Ishii S."/>
            <person name="Abe T."/>
            <person name="Watanabe K."/>
        </authorList>
    </citation>
    <scope>NUCLEOTIDE SEQUENCE [LARGE SCALE GENOMIC DNA]</scope>
    <source>
        <strain evidence="9">DSM 13744 / JCM 10971 / SI</strain>
    </source>
</reference>
<dbReference type="InterPro" id="IPR049398">
    <property type="entry name" value="ETF-QO/FixC_UQ-bd"/>
</dbReference>
<dbReference type="STRING" id="370438.PTH_0598"/>
<dbReference type="EMBL" id="AP009389">
    <property type="protein sequence ID" value="BAF58779.1"/>
    <property type="molecule type" value="Genomic_DNA"/>
</dbReference>
<keyword evidence="4" id="KW-0274">FAD</keyword>
<dbReference type="InterPro" id="IPR059103">
    <property type="entry name" value="FixC-like_C"/>
</dbReference>
<evidence type="ECO:0000256" key="4">
    <source>
        <dbReference type="ARBA" id="ARBA00022827"/>
    </source>
</evidence>
<dbReference type="PANTHER" id="PTHR43624">
    <property type="entry name" value="ELECTRON TRANSFER FLAVOPROTEIN-QUINONE OXIDOREDUCTASE YDIS-RELATED"/>
    <property type="match status" value="1"/>
</dbReference>
<dbReference type="InterPro" id="IPR036188">
    <property type="entry name" value="FAD/NAD-bd_sf"/>
</dbReference>